<name>A0A8X7C8V3_9ARAC</name>
<dbReference type="Proteomes" id="UP000886998">
    <property type="component" value="Unassembled WGS sequence"/>
</dbReference>
<dbReference type="AlphaFoldDB" id="A0A8X7C8V3"/>
<evidence type="ECO:0008006" key="3">
    <source>
        <dbReference type="Google" id="ProtNLM"/>
    </source>
</evidence>
<organism evidence="1 2">
    <name type="scientific">Trichonephila inaurata madagascariensis</name>
    <dbReference type="NCBI Taxonomy" id="2747483"/>
    <lineage>
        <taxon>Eukaryota</taxon>
        <taxon>Metazoa</taxon>
        <taxon>Ecdysozoa</taxon>
        <taxon>Arthropoda</taxon>
        <taxon>Chelicerata</taxon>
        <taxon>Arachnida</taxon>
        <taxon>Araneae</taxon>
        <taxon>Araneomorphae</taxon>
        <taxon>Entelegynae</taxon>
        <taxon>Araneoidea</taxon>
        <taxon>Nephilidae</taxon>
        <taxon>Trichonephila</taxon>
        <taxon>Trichonephila inaurata</taxon>
    </lineage>
</organism>
<keyword evidence="2" id="KW-1185">Reference proteome</keyword>
<reference evidence="1" key="1">
    <citation type="submission" date="2020-08" db="EMBL/GenBank/DDBJ databases">
        <title>Multicomponent nature underlies the extraordinary mechanical properties of spider dragline silk.</title>
        <authorList>
            <person name="Kono N."/>
            <person name="Nakamura H."/>
            <person name="Mori M."/>
            <person name="Yoshida Y."/>
            <person name="Ohtoshi R."/>
            <person name="Malay A.D."/>
            <person name="Moran D.A.P."/>
            <person name="Tomita M."/>
            <person name="Numata K."/>
            <person name="Arakawa K."/>
        </authorList>
    </citation>
    <scope>NUCLEOTIDE SEQUENCE</scope>
</reference>
<evidence type="ECO:0000313" key="2">
    <source>
        <dbReference type="Proteomes" id="UP000886998"/>
    </source>
</evidence>
<dbReference type="EMBL" id="BMAV01010869">
    <property type="protein sequence ID" value="GFY56269.1"/>
    <property type="molecule type" value="Genomic_DNA"/>
</dbReference>
<gene>
    <name evidence="1" type="ORF">TNIN_4231</name>
</gene>
<sequence>MQWIPSHGGIDVNENAACLAKKGTKMFQTSNNAVPFYSAKRIIKRTLLVEIQPKELLKKKCGLTNSIIFQNGHEIELCRFSNRHWLRLPIQASKHDT</sequence>
<proteinExistence type="predicted"/>
<accession>A0A8X7C8V3</accession>
<protein>
    <recommendedName>
        <fullName evidence="3">RNase H type-1 domain-containing protein</fullName>
    </recommendedName>
</protein>
<evidence type="ECO:0000313" key="1">
    <source>
        <dbReference type="EMBL" id="GFY56269.1"/>
    </source>
</evidence>
<comment type="caution">
    <text evidence="1">The sequence shown here is derived from an EMBL/GenBank/DDBJ whole genome shotgun (WGS) entry which is preliminary data.</text>
</comment>